<gene>
    <name evidence="4" type="ORF">EIL87_17770</name>
</gene>
<dbReference type="InterPro" id="IPR050812">
    <property type="entry name" value="Preph/Arog_dehydrog"/>
</dbReference>
<reference evidence="4 5" key="1">
    <citation type="submission" date="2018-11" db="EMBL/GenBank/DDBJ databases">
        <title>Saccharopolyspora rhizosphaerae sp. nov., an actinomycete isolated from rhizosphere soil in Thailand.</title>
        <authorList>
            <person name="Intra B."/>
            <person name="Euanorasetr J."/>
            <person name="Take A."/>
            <person name="Inahashi Y."/>
            <person name="Mori M."/>
            <person name="Panbangred W."/>
            <person name="Matsumoto A."/>
        </authorList>
    </citation>
    <scope>NUCLEOTIDE SEQUENCE [LARGE SCALE GENOMIC DNA]</scope>
    <source>
        <strain evidence="4 5">H219</strain>
    </source>
</reference>
<dbReference type="SUPFAM" id="SSF51735">
    <property type="entry name" value="NAD(P)-binding Rossmann-fold domains"/>
    <property type="match status" value="1"/>
</dbReference>
<dbReference type="Pfam" id="PF20463">
    <property type="entry name" value="PDH_C"/>
    <property type="match status" value="1"/>
</dbReference>
<feature type="domain" description="Prephenate/arogenate dehydrogenase" evidence="3">
    <location>
        <begin position="2"/>
        <end position="285"/>
    </location>
</feature>
<dbReference type="InterPro" id="IPR046825">
    <property type="entry name" value="PDH_C"/>
</dbReference>
<dbReference type="Gene3D" id="3.40.50.720">
    <property type="entry name" value="NAD(P)-binding Rossmann-like Domain"/>
    <property type="match status" value="1"/>
</dbReference>
<dbReference type="RefSeq" id="WP_125091677.1">
    <property type="nucleotide sequence ID" value="NZ_RSAA01000016.1"/>
</dbReference>
<dbReference type="NCBIfam" id="NF005108">
    <property type="entry name" value="PRK06545.1-6"/>
    <property type="match status" value="1"/>
</dbReference>
<dbReference type="InterPro" id="IPR046826">
    <property type="entry name" value="PDH_N"/>
</dbReference>
<dbReference type="InterPro" id="IPR008927">
    <property type="entry name" value="6-PGluconate_DH-like_C_sf"/>
</dbReference>
<organism evidence="4 5">
    <name type="scientific">Saccharopolyspora rhizosphaerae</name>
    <dbReference type="NCBI Taxonomy" id="2492662"/>
    <lineage>
        <taxon>Bacteria</taxon>
        <taxon>Bacillati</taxon>
        <taxon>Actinomycetota</taxon>
        <taxon>Actinomycetes</taxon>
        <taxon>Pseudonocardiales</taxon>
        <taxon>Pseudonocardiaceae</taxon>
        <taxon>Saccharopolyspora</taxon>
    </lineage>
</organism>
<dbReference type="GO" id="GO:0004665">
    <property type="term" value="F:prephenate dehydrogenase (NADP+) activity"/>
    <property type="evidence" value="ECO:0007669"/>
    <property type="project" value="InterPro"/>
</dbReference>
<dbReference type="PANTHER" id="PTHR21363">
    <property type="entry name" value="PREPHENATE DEHYDROGENASE"/>
    <property type="match status" value="1"/>
</dbReference>
<sequence length="323" mass="32935">MRAVCVIGLGLIGGSVLRAASAAGRPAWGATASEADATAAREAGFEALETDAALRRAKQEDALVVIAVPLPAVREVLRRIADVHPGAWLTDVVSVKDPVDFEVRKLTPRVRYAGGHPMAGTSASGFAAASADLFRGAAWAVTIEEATTIEAWREAAELALDCGAHVVPTGAAAHDDTVARVSHLPHLFAAILAAVGADGGPLALSLAAGSFRDGTRVAGSDPELVRAMTEGNKPALLDAVDDALGRLGAARGSLASTGGLKSTLDAGYEARRRLDALAGGEGTTTASVRLRPEALARLRDLGELGGRVTAIAEDHATTEVPVG</sequence>
<dbReference type="GO" id="GO:0006571">
    <property type="term" value="P:tyrosine biosynthetic process"/>
    <property type="evidence" value="ECO:0007669"/>
    <property type="project" value="InterPro"/>
</dbReference>
<dbReference type="EMBL" id="RSAA01000016">
    <property type="protein sequence ID" value="RRO15118.1"/>
    <property type="molecule type" value="Genomic_DNA"/>
</dbReference>
<evidence type="ECO:0000259" key="3">
    <source>
        <dbReference type="PROSITE" id="PS51176"/>
    </source>
</evidence>
<dbReference type="GO" id="GO:0070403">
    <property type="term" value="F:NAD+ binding"/>
    <property type="evidence" value="ECO:0007669"/>
    <property type="project" value="InterPro"/>
</dbReference>
<evidence type="ECO:0000256" key="1">
    <source>
        <dbReference type="ARBA" id="ARBA00007964"/>
    </source>
</evidence>
<dbReference type="GO" id="GO:0008977">
    <property type="term" value="F:prephenate dehydrogenase (NAD+) activity"/>
    <property type="evidence" value="ECO:0007669"/>
    <property type="project" value="UniProtKB-EC"/>
</dbReference>
<accession>A0A426JPH5</accession>
<comment type="similarity">
    <text evidence="1">Belongs to the prephenate/arogenate dehydrogenase family.</text>
</comment>
<name>A0A426JPH5_9PSEU</name>
<comment type="caution">
    <text evidence="4">The sequence shown here is derived from an EMBL/GenBank/DDBJ whole genome shotgun (WGS) entry which is preliminary data.</text>
</comment>
<dbReference type="EC" id="1.3.1.12" evidence="4"/>
<evidence type="ECO:0000313" key="5">
    <source>
        <dbReference type="Proteomes" id="UP000274515"/>
    </source>
</evidence>
<evidence type="ECO:0000313" key="4">
    <source>
        <dbReference type="EMBL" id="RRO15118.1"/>
    </source>
</evidence>
<dbReference type="InterPro" id="IPR003099">
    <property type="entry name" value="Prephen_DH"/>
</dbReference>
<dbReference type="Gene3D" id="1.10.3660.10">
    <property type="entry name" value="6-phosphogluconate dehydrogenase C-terminal like domain"/>
    <property type="match status" value="1"/>
</dbReference>
<protein>
    <submittedName>
        <fullName evidence="4">Prephenate dehydrogenase</fullName>
        <ecNumber evidence="4">1.3.1.12</ecNumber>
    </submittedName>
</protein>
<dbReference type="OrthoDB" id="9802008at2"/>
<keyword evidence="2 4" id="KW-0560">Oxidoreductase</keyword>
<evidence type="ECO:0000256" key="2">
    <source>
        <dbReference type="ARBA" id="ARBA00023002"/>
    </source>
</evidence>
<proteinExistence type="inferred from homology"/>
<dbReference type="AlphaFoldDB" id="A0A426JPH5"/>
<dbReference type="Pfam" id="PF02153">
    <property type="entry name" value="PDH_N"/>
    <property type="match status" value="1"/>
</dbReference>
<dbReference type="PANTHER" id="PTHR21363:SF0">
    <property type="entry name" value="PREPHENATE DEHYDROGENASE [NADP(+)]"/>
    <property type="match status" value="1"/>
</dbReference>
<keyword evidence="5" id="KW-1185">Reference proteome</keyword>
<dbReference type="PROSITE" id="PS51176">
    <property type="entry name" value="PDH_ADH"/>
    <property type="match status" value="1"/>
</dbReference>
<dbReference type="SUPFAM" id="SSF48179">
    <property type="entry name" value="6-phosphogluconate dehydrogenase C-terminal domain-like"/>
    <property type="match status" value="1"/>
</dbReference>
<dbReference type="InterPro" id="IPR036291">
    <property type="entry name" value="NAD(P)-bd_dom_sf"/>
</dbReference>
<dbReference type="Proteomes" id="UP000274515">
    <property type="component" value="Unassembled WGS sequence"/>
</dbReference>